<dbReference type="SUPFAM" id="SSF116742">
    <property type="entry name" value="eIF2alpha middle domain-like"/>
    <property type="match status" value="2"/>
</dbReference>
<feature type="compositionally biased region" description="Acidic residues" evidence="4">
    <location>
        <begin position="353"/>
        <end position="362"/>
    </location>
</feature>
<reference evidence="6 7" key="1">
    <citation type="journal article" date="2018" name="Evol. Lett.">
        <title>Horizontal gene cluster transfer increased hallucinogenic mushroom diversity.</title>
        <authorList>
            <person name="Reynolds H.T."/>
            <person name="Vijayakumar V."/>
            <person name="Gluck-Thaler E."/>
            <person name="Korotkin H.B."/>
            <person name="Matheny P.B."/>
            <person name="Slot J.C."/>
        </authorList>
    </citation>
    <scope>NUCLEOTIDE SEQUENCE [LARGE SCALE GENOMIC DNA]</scope>
    <source>
        <strain evidence="6 7">2631</strain>
    </source>
</reference>
<accession>A0A409XRJ6</accession>
<comment type="caution">
    <text evidence="6">The sequence shown here is derived from an EMBL/GenBank/DDBJ whole genome shotgun (WGS) entry which is preliminary data.</text>
</comment>
<proteinExistence type="inferred from homology"/>
<evidence type="ECO:0000259" key="5">
    <source>
        <dbReference type="PROSITE" id="PS50126"/>
    </source>
</evidence>
<dbReference type="FunFam" id="3.30.70.1130:FF:000001">
    <property type="entry name" value="Eukaryotic translation initiation factor 2 subunit 1"/>
    <property type="match status" value="1"/>
</dbReference>
<dbReference type="CDD" id="cd04452">
    <property type="entry name" value="S1_IF2_alpha"/>
    <property type="match status" value="1"/>
</dbReference>
<feature type="compositionally biased region" description="Gly residues" evidence="4">
    <location>
        <begin position="155"/>
        <end position="173"/>
    </location>
</feature>
<dbReference type="GO" id="GO:0003723">
    <property type="term" value="F:RNA binding"/>
    <property type="evidence" value="ECO:0007669"/>
    <property type="project" value="InterPro"/>
</dbReference>
<keyword evidence="3" id="KW-0648">Protein biosynthesis</keyword>
<gene>
    <name evidence="6" type="ORF">CVT25_014469</name>
</gene>
<dbReference type="GO" id="GO:0043022">
    <property type="term" value="F:ribosome binding"/>
    <property type="evidence" value="ECO:0007669"/>
    <property type="project" value="TreeGrafter"/>
</dbReference>
<evidence type="ECO:0000313" key="6">
    <source>
        <dbReference type="EMBL" id="PPQ93340.1"/>
    </source>
</evidence>
<dbReference type="GO" id="GO:0033290">
    <property type="term" value="C:eukaryotic 48S preinitiation complex"/>
    <property type="evidence" value="ECO:0007669"/>
    <property type="project" value="TreeGrafter"/>
</dbReference>
<dbReference type="Gene3D" id="1.10.150.190">
    <property type="entry name" value="Translation initiation factor 2, subunit 1, domain 2"/>
    <property type="match status" value="1"/>
</dbReference>
<dbReference type="Proteomes" id="UP000283269">
    <property type="component" value="Unassembled WGS sequence"/>
</dbReference>
<evidence type="ECO:0000256" key="3">
    <source>
        <dbReference type="ARBA" id="ARBA00022917"/>
    </source>
</evidence>
<dbReference type="InterPro" id="IPR003029">
    <property type="entry name" value="S1_domain"/>
</dbReference>
<organism evidence="6 7">
    <name type="scientific">Psilocybe cyanescens</name>
    <dbReference type="NCBI Taxonomy" id="93625"/>
    <lineage>
        <taxon>Eukaryota</taxon>
        <taxon>Fungi</taxon>
        <taxon>Dikarya</taxon>
        <taxon>Basidiomycota</taxon>
        <taxon>Agaricomycotina</taxon>
        <taxon>Agaricomycetes</taxon>
        <taxon>Agaricomycetidae</taxon>
        <taxon>Agaricales</taxon>
        <taxon>Agaricineae</taxon>
        <taxon>Strophariaceae</taxon>
        <taxon>Psilocybe</taxon>
    </lineage>
</organism>
<feature type="compositionally biased region" description="Low complexity" evidence="4">
    <location>
        <begin position="121"/>
        <end position="136"/>
    </location>
</feature>
<name>A0A409XRJ6_PSICY</name>
<dbReference type="SMART" id="SM00316">
    <property type="entry name" value="S1"/>
    <property type="match status" value="1"/>
</dbReference>
<evidence type="ECO:0000256" key="1">
    <source>
        <dbReference type="ARBA" id="ARBA00007223"/>
    </source>
</evidence>
<dbReference type="GO" id="GO:0003743">
    <property type="term" value="F:translation initiation factor activity"/>
    <property type="evidence" value="ECO:0007669"/>
    <property type="project" value="UniProtKB-KW"/>
</dbReference>
<dbReference type="EMBL" id="NHYD01000787">
    <property type="protein sequence ID" value="PPQ93340.1"/>
    <property type="molecule type" value="Genomic_DNA"/>
</dbReference>
<dbReference type="SUPFAM" id="SSF110993">
    <property type="entry name" value="eIF-2-alpha, C-terminal domain"/>
    <property type="match status" value="1"/>
</dbReference>
<comment type="similarity">
    <text evidence="1">Belongs to the eIF-2-alpha family.</text>
</comment>
<evidence type="ECO:0000313" key="7">
    <source>
        <dbReference type="Proteomes" id="UP000283269"/>
    </source>
</evidence>
<dbReference type="InterPro" id="IPR044126">
    <property type="entry name" value="S1_IF2_alpha"/>
</dbReference>
<keyword evidence="7" id="KW-1185">Reference proteome</keyword>
<dbReference type="PROSITE" id="PS50126">
    <property type="entry name" value="S1"/>
    <property type="match status" value="1"/>
</dbReference>
<dbReference type="InterPro" id="IPR024055">
    <property type="entry name" value="TIF2_asu_C"/>
</dbReference>
<dbReference type="STRING" id="93625.A0A409XRJ6"/>
<sequence>MRYYEQKYPEVDELVMVQVRQIAEMGAYVKLLEYDNTEGMILLSELSRRRIRSVQKLIRVGRNEVVVVLRVDKEKGYIDLSKRRVSPEDIVKCDERYLKSKTVASILRHVASKIPSLTGEPSPSSSAPAAEPAAAAADKRAARKARQAAHDEDGGPAGGGGGGEHEAGAGGAGANEDEKLEQLYDQIAWPLGKKYGHPYDAFKLALTEPETVFSSLATPIPASTLQILTATIARRLTPQPIKLRADIELTCYTPAGIDAIKKALRMGEQRSSEAVPIKAKLVAPPLYVLSTNATDKYAAVERLERAIEAIQSSIEAQGGNLIVKMKPKAVSETEEQDLAQLMAKAGQENAEVSGDEDDEELA</sequence>
<dbReference type="FunCoup" id="A0A409XRJ6">
    <property type="interactions" value="667"/>
</dbReference>
<dbReference type="InParanoid" id="A0A409XRJ6"/>
<protein>
    <recommendedName>
        <fullName evidence="5">S1 motif domain-containing protein</fullName>
    </recommendedName>
</protein>
<dbReference type="OrthoDB" id="1685042at2759"/>
<keyword evidence="2" id="KW-0396">Initiation factor</keyword>
<dbReference type="InterPro" id="IPR011488">
    <property type="entry name" value="TIF_2_asu"/>
</dbReference>
<dbReference type="Pfam" id="PF00575">
    <property type="entry name" value="S1"/>
    <property type="match status" value="1"/>
</dbReference>
<dbReference type="AlphaFoldDB" id="A0A409XRJ6"/>
<evidence type="ECO:0000256" key="4">
    <source>
        <dbReference type="SAM" id="MobiDB-lite"/>
    </source>
</evidence>
<dbReference type="Gene3D" id="3.30.70.1130">
    <property type="entry name" value="EIF_2_alpha"/>
    <property type="match status" value="1"/>
</dbReference>
<feature type="region of interest" description="Disordered" evidence="4">
    <location>
        <begin position="115"/>
        <end position="174"/>
    </location>
</feature>
<dbReference type="PANTHER" id="PTHR10602">
    <property type="entry name" value="EUKARYOTIC TRANSLATION INITIATION FACTOR 2 SUBUNIT 1"/>
    <property type="match status" value="1"/>
</dbReference>
<dbReference type="Pfam" id="PF07541">
    <property type="entry name" value="EIF_2_alpha"/>
    <property type="match status" value="1"/>
</dbReference>
<dbReference type="GO" id="GO:0005850">
    <property type="term" value="C:eukaryotic translation initiation factor 2 complex"/>
    <property type="evidence" value="ECO:0007669"/>
    <property type="project" value="TreeGrafter"/>
</dbReference>
<feature type="region of interest" description="Disordered" evidence="4">
    <location>
        <begin position="343"/>
        <end position="362"/>
    </location>
</feature>
<dbReference type="InterPro" id="IPR024054">
    <property type="entry name" value="TIF2_asu_middle_sf"/>
</dbReference>
<dbReference type="Gene3D" id="2.40.50.140">
    <property type="entry name" value="Nucleic acid-binding proteins"/>
    <property type="match status" value="1"/>
</dbReference>
<dbReference type="InterPro" id="IPR012340">
    <property type="entry name" value="NA-bd_OB-fold"/>
</dbReference>
<dbReference type="PANTHER" id="PTHR10602:SF0">
    <property type="entry name" value="EUKARYOTIC TRANSLATION INITIATION FACTOR 2 SUBUNIT 1"/>
    <property type="match status" value="1"/>
</dbReference>
<evidence type="ECO:0000256" key="2">
    <source>
        <dbReference type="ARBA" id="ARBA00022540"/>
    </source>
</evidence>
<dbReference type="SUPFAM" id="SSF50249">
    <property type="entry name" value="Nucleic acid-binding proteins"/>
    <property type="match status" value="1"/>
</dbReference>
<dbReference type="FunFam" id="2.40.50.140:FF:000015">
    <property type="entry name" value="Eukaryotic translation initiation factor 2 subunit alpha"/>
    <property type="match status" value="1"/>
</dbReference>
<feature type="domain" description="S1 motif" evidence="5">
    <location>
        <begin position="12"/>
        <end position="83"/>
    </location>
</feature>